<feature type="compositionally biased region" description="Basic and acidic residues" evidence="7">
    <location>
        <begin position="169"/>
        <end position="189"/>
    </location>
</feature>
<dbReference type="CDD" id="cd21989">
    <property type="entry name" value="HMG-box_HBP2"/>
    <property type="match status" value="1"/>
</dbReference>
<dbReference type="SUPFAM" id="SSF47095">
    <property type="entry name" value="HMG-box"/>
    <property type="match status" value="1"/>
</dbReference>
<keyword evidence="10" id="KW-1185">Reference proteome</keyword>
<dbReference type="Proteomes" id="UP001153620">
    <property type="component" value="Chromosome 2"/>
</dbReference>
<evidence type="ECO:0000256" key="3">
    <source>
        <dbReference type="ARBA" id="ARBA00023125"/>
    </source>
</evidence>
<evidence type="ECO:0000256" key="6">
    <source>
        <dbReference type="PROSITE-ProRule" id="PRU00267"/>
    </source>
</evidence>
<feature type="region of interest" description="Disordered" evidence="7">
    <location>
        <begin position="274"/>
        <end position="298"/>
    </location>
</feature>
<feature type="region of interest" description="Disordered" evidence="7">
    <location>
        <begin position="448"/>
        <end position="470"/>
    </location>
</feature>
<protein>
    <recommendedName>
        <fullName evidence="8">HMG box domain-containing protein</fullName>
    </recommendedName>
</protein>
<dbReference type="InterPro" id="IPR036910">
    <property type="entry name" value="HMG_box_dom_sf"/>
</dbReference>
<gene>
    <name evidence="9" type="ORF">CHIRRI_LOCUS8918</name>
</gene>
<dbReference type="InterPro" id="IPR009071">
    <property type="entry name" value="HMG_box_dom"/>
</dbReference>
<dbReference type="SMART" id="SM00398">
    <property type="entry name" value="HMG"/>
    <property type="match status" value="1"/>
</dbReference>
<reference evidence="9" key="1">
    <citation type="submission" date="2022-01" db="EMBL/GenBank/DDBJ databases">
        <authorList>
            <person name="King R."/>
        </authorList>
    </citation>
    <scope>NUCLEOTIDE SEQUENCE</scope>
</reference>
<dbReference type="GO" id="GO:0000981">
    <property type="term" value="F:DNA-binding transcription factor activity, RNA polymerase II-specific"/>
    <property type="evidence" value="ECO:0007669"/>
    <property type="project" value="TreeGrafter"/>
</dbReference>
<evidence type="ECO:0000256" key="4">
    <source>
        <dbReference type="ARBA" id="ARBA00023163"/>
    </source>
</evidence>
<accession>A0A9N9WVY6</accession>
<dbReference type="EMBL" id="OU895878">
    <property type="protein sequence ID" value="CAG9806053.1"/>
    <property type="molecule type" value="Genomic_DNA"/>
</dbReference>
<organism evidence="9 10">
    <name type="scientific">Chironomus riparius</name>
    <dbReference type="NCBI Taxonomy" id="315576"/>
    <lineage>
        <taxon>Eukaryota</taxon>
        <taxon>Metazoa</taxon>
        <taxon>Ecdysozoa</taxon>
        <taxon>Arthropoda</taxon>
        <taxon>Hexapoda</taxon>
        <taxon>Insecta</taxon>
        <taxon>Pterygota</taxon>
        <taxon>Neoptera</taxon>
        <taxon>Endopterygota</taxon>
        <taxon>Diptera</taxon>
        <taxon>Nematocera</taxon>
        <taxon>Chironomoidea</taxon>
        <taxon>Chironomidae</taxon>
        <taxon>Chironominae</taxon>
        <taxon>Chironomus</taxon>
    </lineage>
</organism>
<feature type="compositionally biased region" description="Low complexity" evidence="7">
    <location>
        <begin position="402"/>
        <end position="411"/>
    </location>
</feature>
<feature type="domain" description="HMG box" evidence="8">
    <location>
        <begin position="193"/>
        <end position="261"/>
    </location>
</feature>
<evidence type="ECO:0000256" key="2">
    <source>
        <dbReference type="ARBA" id="ARBA00023015"/>
    </source>
</evidence>
<dbReference type="InterPro" id="IPR052412">
    <property type="entry name" value="CC-Dev_Transcription_Reg"/>
</dbReference>
<sequence>MLSNMNQQAMDTSILYYNSHTTKNTTTSSNINNNNDNAKEFSIYRPDVDFSINYEPIGPNKNECTRLVNDAKDSVRVEVVRKAPGENSSSTATTLLQNGDVNGRRAVMMSFGNEYPTNLHNYSKVPEMMMNDSDRNNNKNNNDNTNHNSNDSSSRDVASSDIEDENENGESRSRDDNNNASNKTDDRKPEHHVRRPMNAFLIFCKRHRALVREKYPNLENRSITKILGDWWAFLPNEDKLPYKDLAKNYKDVFFSKNPNFKWYKLPAPPLRTLSTRPSNDRDHSNAVTPSSPIPNGEEMIEITPKDRSTRNLKVSQSNSGIGQFKLASIDQMGGLSSLMIESSTSPRINGTNYGDTQIKDDIQDSQTKKRKSDEIVDMYDDELAGKSRACKGKRYEQFMTPTKKTTKQKSTNALTSKSASAHFPHNGYCKPQEVSIHVKHPQSNELIDSSDEMVHSPESDEASEARNADANDFNLNDKIMTLPSLDLEDYLNRKKAMKKKKKFSHKAKHRQQQNAQAVPKDKTIPKPITAVGSQKRKAPKQTIRRTADVTEQEISRVGLIGLDTLATLALVQANASSPQ</sequence>
<dbReference type="OrthoDB" id="2377365at2759"/>
<evidence type="ECO:0000313" key="10">
    <source>
        <dbReference type="Proteomes" id="UP001153620"/>
    </source>
</evidence>
<dbReference type="InterPro" id="IPR049523">
    <property type="entry name" value="BBX_HMG-box"/>
</dbReference>
<proteinExistence type="predicted"/>
<feature type="region of interest" description="Disordered" evidence="7">
    <location>
        <begin position="502"/>
        <end position="549"/>
    </location>
</feature>
<reference evidence="9" key="2">
    <citation type="submission" date="2022-10" db="EMBL/GenBank/DDBJ databases">
        <authorList>
            <consortium name="ENA_rothamsted_submissions"/>
            <consortium name="culmorum"/>
            <person name="King R."/>
        </authorList>
    </citation>
    <scope>NUCLEOTIDE SEQUENCE</scope>
</reference>
<evidence type="ECO:0000256" key="5">
    <source>
        <dbReference type="ARBA" id="ARBA00023242"/>
    </source>
</evidence>
<dbReference type="GO" id="GO:0000977">
    <property type="term" value="F:RNA polymerase II transcription regulatory region sequence-specific DNA binding"/>
    <property type="evidence" value="ECO:0007669"/>
    <property type="project" value="TreeGrafter"/>
</dbReference>
<dbReference type="GO" id="GO:0005634">
    <property type="term" value="C:nucleus"/>
    <property type="evidence" value="ECO:0007669"/>
    <property type="project" value="UniProtKB-UniRule"/>
</dbReference>
<dbReference type="AlphaFoldDB" id="A0A9N9WVY6"/>
<evidence type="ECO:0000259" key="8">
    <source>
        <dbReference type="PROSITE" id="PS50118"/>
    </source>
</evidence>
<feature type="compositionally biased region" description="Low complexity" evidence="7">
    <location>
        <begin position="138"/>
        <end position="160"/>
    </location>
</feature>
<keyword evidence="1" id="KW-0597">Phosphoprotein</keyword>
<evidence type="ECO:0000256" key="1">
    <source>
        <dbReference type="ARBA" id="ARBA00022553"/>
    </source>
</evidence>
<evidence type="ECO:0000313" key="9">
    <source>
        <dbReference type="EMBL" id="CAG9806053.1"/>
    </source>
</evidence>
<dbReference type="PROSITE" id="PS50118">
    <property type="entry name" value="HMG_BOX_2"/>
    <property type="match status" value="1"/>
</dbReference>
<feature type="region of interest" description="Disordered" evidence="7">
    <location>
        <begin position="402"/>
        <end position="424"/>
    </location>
</feature>
<dbReference type="PANTHER" id="PTHR13059:SF10">
    <property type="entry name" value="HMG BOX TRANSCRIPTION FACTOR BBX"/>
    <property type="match status" value="1"/>
</dbReference>
<feature type="compositionally biased region" description="Basic residues" evidence="7">
    <location>
        <begin position="502"/>
        <end position="511"/>
    </location>
</feature>
<feature type="region of interest" description="Disordered" evidence="7">
    <location>
        <begin position="128"/>
        <end position="193"/>
    </location>
</feature>
<feature type="compositionally biased region" description="Basic and acidic residues" evidence="7">
    <location>
        <begin position="452"/>
        <end position="469"/>
    </location>
</feature>
<dbReference type="Pfam" id="PF00505">
    <property type="entry name" value="HMG_box"/>
    <property type="match status" value="1"/>
</dbReference>
<feature type="compositionally biased region" description="Basic residues" evidence="7">
    <location>
        <begin position="534"/>
        <end position="543"/>
    </location>
</feature>
<feature type="DNA-binding region" description="HMG box" evidence="6">
    <location>
        <begin position="193"/>
        <end position="261"/>
    </location>
</feature>
<keyword evidence="5 6" id="KW-0539">Nucleus</keyword>
<evidence type="ECO:0000256" key="7">
    <source>
        <dbReference type="SAM" id="MobiDB-lite"/>
    </source>
</evidence>
<name>A0A9N9WVY6_9DIPT</name>
<dbReference type="PANTHER" id="PTHR13059">
    <property type="entry name" value="HMG-BOX TRANSCRIPTION FACTOR BBX"/>
    <property type="match status" value="1"/>
</dbReference>
<keyword evidence="2" id="KW-0805">Transcription regulation</keyword>
<dbReference type="Gene3D" id="1.10.30.10">
    <property type="entry name" value="High mobility group box domain"/>
    <property type="match status" value="1"/>
</dbReference>
<keyword evidence="4" id="KW-0804">Transcription</keyword>
<keyword evidence="3 6" id="KW-0238">DNA-binding</keyword>